<feature type="transmembrane region" description="Helical" evidence="1">
    <location>
        <begin position="464"/>
        <end position="484"/>
    </location>
</feature>
<feature type="domain" description="Glycosyltransferase 2-like" evidence="2">
    <location>
        <begin position="209"/>
        <end position="448"/>
    </location>
</feature>
<dbReference type="Pfam" id="PF13632">
    <property type="entry name" value="Glyco_trans_2_3"/>
    <property type="match status" value="1"/>
</dbReference>
<keyword evidence="1" id="KW-1133">Transmembrane helix</keyword>
<reference evidence="4" key="1">
    <citation type="submission" date="2017-09" db="EMBL/GenBank/DDBJ databases">
        <title>Depth-based differentiation of microbial function through sediment-hosted aquifers and enrichment of novel symbionts in the deep terrestrial subsurface.</title>
        <authorList>
            <person name="Probst A.J."/>
            <person name="Ladd B."/>
            <person name="Jarett J.K."/>
            <person name="Geller-Mcgrath D.E."/>
            <person name="Sieber C.M.K."/>
            <person name="Emerson J.B."/>
            <person name="Anantharaman K."/>
            <person name="Thomas B.C."/>
            <person name="Malmstrom R."/>
            <person name="Stieglmeier M."/>
            <person name="Klingl A."/>
            <person name="Woyke T."/>
            <person name="Ryan C.M."/>
            <person name="Banfield J.F."/>
        </authorList>
    </citation>
    <scope>NUCLEOTIDE SEQUENCE [LARGE SCALE GENOMIC DNA]</scope>
</reference>
<evidence type="ECO:0000313" key="3">
    <source>
        <dbReference type="EMBL" id="PIT93962.1"/>
    </source>
</evidence>
<evidence type="ECO:0000259" key="2">
    <source>
        <dbReference type="Pfam" id="PF13632"/>
    </source>
</evidence>
<keyword evidence="1" id="KW-0472">Membrane</keyword>
<evidence type="ECO:0000256" key="1">
    <source>
        <dbReference type="SAM" id="Phobius"/>
    </source>
</evidence>
<keyword evidence="1" id="KW-0812">Transmembrane</keyword>
<evidence type="ECO:0000313" key="4">
    <source>
        <dbReference type="Proteomes" id="UP000229335"/>
    </source>
</evidence>
<comment type="caution">
    <text evidence="3">The sequence shown here is derived from an EMBL/GenBank/DDBJ whole genome shotgun (WGS) entry which is preliminary data.</text>
</comment>
<dbReference type="Gene3D" id="3.90.550.10">
    <property type="entry name" value="Spore Coat Polysaccharide Biosynthesis Protein SpsA, Chain A"/>
    <property type="match status" value="1"/>
</dbReference>
<dbReference type="PANTHER" id="PTHR36851">
    <property type="entry name" value="UNNAMED PRODUCT"/>
    <property type="match status" value="1"/>
</dbReference>
<dbReference type="Proteomes" id="UP000229335">
    <property type="component" value="Unassembled WGS sequence"/>
</dbReference>
<dbReference type="InterPro" id="IPR029044">
    <property type="entry name" value="Nucleotide-diphossugar_trans"/>
</dbReference>
<dbReference type="SUPFAM" id="SSF53448">
    <property type="entry name" value="Nucleotide-diphospho-sugar transferases"/>
    <property type="match status" value="1"/>
</dbReference>
<protein>
    <recommendedName>
        <fullName evidence="2">Glycosyltransferase 2-like domain-containing protein</fullName>
    </recommendedName>
</protein>
<dbReference type="EMBL" id="PFAS01000022">
    <property type="protein sequence ID" value="PIT93962.1"/>
    <property type="molecule type" value="Genomic_DNA"/>
</dbReference>
<proteinExistence type="predicted"/>
<feature type="transmembrane region" description="Helical" evidence="1">
    <location>
        <begin position="381"/>
        <end position="408"/>
    </location>
</feature>
<dbReference type="AlphaFoldDB" id="A0A2M6WMH4"/>
<name>A0A2M6WMH4_9BACT</name>
<organism evidence="3 4">
    <name type="scientific">Candidatus Falkowbacteria bacterium CG10_big_fil_rev_8_21_14_0_10_43_11</name>
    <dbReference type="NCBI Taxonomy" id="1974568"/>
    <lineage>
        <taxon>Bacteria</taxon>
        <taxon>Candidatus Falkowiibacteriota</taxon>
    </lineage>
</organism>
<feature type="transmembrane region" description="Helical" evidence="1">
    <location>
        <begin position="20"/>
        <end position="46"/>
    </location>
</feature>
<sequence>MAVNYLKVAQASDLQNRDRFLYRALEILPAILSLGTLLVLIIFSYLKPVWVAYFIIIFDVYWLLLVFFLSLHLIAAYRELKKNIRINWRERCQSLPGWQDIIHLVILPVYNENNEIIETCLNSIINDQYPLDKFIVVLTAEARAGQKQTERCEKIAEQYQTKFGRFLFTVHPDGITGELKGKGANQSWAARLAKAEIIDKENLDYDKIIISVFDIDTVVFSGYFYRLTHAFLTVPNPQRASYQPIPMYHNNLWEAPFFASLSATSNTFWQMMQQIRQEKLATYSSHSMTWKALVDIGFWSTNMVSEDSRIFWHCYCHYNGNYRVEPLYFPVSMDICMDKSNWQTIINLYKQQRRWGWGVENIPYLVFNVIKKWKEMPKKNAFGRIFVQFYGFHSWATNALIIAVIGWLPLIIGGPKFNATVLSGNLPFITRVLITLAMFGLVLSAIISTLLLPKRPSKYGFGKIIQTIIQWIFLPVIIIVFGSIPALESQTRLALGGKWRLGFWVTPKQR</sequence>
<accession>A0A2M6WMH4</accession>
<dbReference type="InterPro" id="IPR001173">
    <property type="entry name" value="Glyco_trans_2-like"/>
</dbReference>
<feature type="transmembrane region" description="Helical" evidence="1">
    <location>
        <begin position="52"/>
        <end position="77"/>
    </location>
</feature>
<gene>
    <name evidence="3" type="ORF">COU00_01510</name>
</gene>
<feature type="transmembrane region" description="Helical" evidence="1">
    <location>
        <begin position="428"/>
        <end position="452"/>
    </location>
</feature>
<dbReference type="PANTHER" id="PTHR36851:SF1">
    <property type="entry name" value="GLYCO_TRANS_2-LIKE DOMAIN-CONTAINING PROTEIN"/>
    <property type="match status" value="1"/>
</dbReference>